<protein>
    <submittedName>
        <fullName evidence="1">Uncharacterized protein</fullName>
    </submittedName>
</protein>
<organism evidence="1 2">
    <name type="scientific">Vespula vulgaris</name>
    <name type="common">Yellow jacket</name>
    <name type="synonym">Wasp</name>
    <dbReference type="NCBI Taxonomy" id="7454"/>
    <lineage>
        <taxon>Eukaryota</taxon>
        <taxon>Metazoa</taxon>
        <taxon>Ecdysozoa</taxon>
        <taxon>Arthropoda</taxon>
        <taxon>Hexapoda</taxon>
        <taxon>Insecta</taxon>
        <taxon>Pterygota</taxon>
        <taxon>Neoptera</taxon>
        <taxon>Endopterygota</taxon>
        <taxon>Hymenoptera</taxon>
        <taxon>Apocrita</taxon>
        <taxon>Aculeata</taxon>
        <taxon>Vespoidea</taxon>
        <taxon>Vespidae</taxon>
        <taxon>Vespinae</taxon>
        <taxon>Vespula</taxon>
    </lineage>
</organism>
<reference evidence="1" key="1">
    <citation type="journal article" date="2020" name="G3 (Bethesda)">
        <title>High-Quality Assemblies for Three Invasive Social Wasps from the &lt;i&gt;Vespula&lt;/i&gt; Genus.</title>
        <authorList>
            <person name="Harrop T.W.R."/>
            <person name="Guhlin J."/>
            <person name="McLaughlin G.M."/>
            <person name="Permina E."/>
            <person name="Stockwell P."/>
            <person name="Gilligan J."/>
            <person name="Le Lec M.F."/>
            <person name="Gruber M.A.M."/>
            <person name="Quinn O."/>
            <person name="Lovegrove M."/>
            <person name="Duncan E.J."/>
            <person name="Remnant E.J."/>
            <person name="Van Eeckhoven J."/>
            <person name="Graham B."/>
            <person name="Knapp R.A."/>
            <person name="Langford K.W."/>
            <person name="Kronenberg Z."/>
            <person name="Press M.O."/>
            <person name="Eacker S.M."/>
            <person name="Wilson-Rankin E.E."/>
            <person name="Purcell J."/>
            <person name="Lester P.J."/>
            <person name="Dearden P.K."/>
        </authorList>
    </citation>
    <scope>NUCLEOTIDE SEQUENCE</scope>
    <source>
        <strain evidence="1">Marl-1</strain>
    </source>
</reference>
<dbReference type="Proteomes" id="UP000614350">
    <property type="component" value="Unassembled WGS sequence"/>
</dbReference>
<comment type="caution">
    <text evidence="1">The sequence shown here is derived from an EMBL/GenBank/DDBJ whole genome shotgun (WGS) entry which is preliminary data.</text>
</comment>
<gene>
    <name evidence="1" type="ORF">HZH66_007775</name>
</gene>
<evidence type="ECO:0000313" key="1">
    <source>
        <dbReference type="EMBL" id="KAF7394601.1"/>
    </source>
</evidence>
<keyword evidence="2" id="KW-1185">Reference proteome</keyword>
<dbReference type="AlphaFoldDB" id="A0A834JVX0"/>
<sequence length="171" mass="18425">MERNESGVSGLEDRRGDQRDEIGWNWAVQQRAAMSSGSFLSHALARCSTLRHLLPLTASSFYRDESGAGDGTGTHAGAGNGGGGGVLRVPPTTRTMPENPNSRLSIWSANWVHVTPVGIRTLLFCSFVQATNYKSSSRNDVLVEWRTIAGLREGRCGTGENSFKGVTSKLV</sequence>
<dbReference type="EMBL" id="JACSEA010000008">
    <property type="protein sequence ID" value="KAF7394601.1"/>
    <property type="molecule type" value="Genomic_DNA"/>
</dbReference>
<evidence type="ECO:0000313" key="2">
    <source>
        <dbReference type="Proteomes" id="UP000614350"/>
    </source>
</evidence>
<proteinExistence type="predicted"/>
<name>A0A834JVX0_VESVU</name>
<accession>A0A834JVX0</accession>